<keyword evidence="1" id="KW-1133">Transmembrane helix</keyword>
<organism evidence="2 3">
    <name type="scientific">Bicyclus anynana</name>
    <name type="common">Squinting bush brown butterfly</name>
    <dbReference type="NCBI Taxonomy" id="110368"/>
    <lineage>
        <taxon>Eukaryota</taxon>
        <taxon>Metazoa</taxon>
        <taxon>Ecdysozoa</taxon>
        <taxon>Arthropoda</taxon>
        <taxon>Hexapoda</taxon>
        <taxon>Insecta</taxon>
        <taxon>Pterygota</taxon>
        <taxon>Neoptera</taxon>
        <taxon>Endopterygota</taxon>
        <taxon>Lepidoptera</taxon>
        <taxon>Glossata</taxon>
        <taxon>Ditrysia</taxon>
        <taxon>Papilionoidea</taxon>
        <taxon>Nymphalidae</taxon>
        <taxon>Satyrinae</taxon>
        <taxon>Satyrini</taxon>
        <taxon>Mycalesina</taxon>
        <taxon>Bicyclus</taxon>
    </lineage>
</organism>
<feature type="transmembrane region" description="Helical" evidence="1">
    <location>
        <begin position="353"/>
        <end position="370"/>
    </location>
</feature>
<keyword evidence="1" id="KW-0812">Transmembrane</keyword>
<feature type="transmembrane region" description="Helical" evidence="1">
    <location>
        <begin position="61"/>
        <end position="80"/>
    </location>
</feature>
<dbReference type="AlphaFoldDB" id="A0A6J1MJV8"/>
<feature type="transmembrane region" description="Helical" evidence="1">
    <location>
        <begin position="146"/>
        <end position="165"/>
    </location>
</feature>
<reference evidence="3" key="2">
    <citation type="submission" date="2025-08" db="UniProtKB">
        <authorList>
            <consortium name="RefSeq"/>
        </authorList>
    </citation>
    <scope>IDENTIFICATION</scope>
</reference>
<proteinExistence type="predicted"/>
<dbReference type="OrthoDB" id="6499973at2759"/>
<dbReference type="PANTHER" id="PTHR11360">
    <property type="entry name" value="MONOCARBOXYLATE TRANSPORTER"/>
    <property type="match status" value="1"/>
</dbReference>
<dbReference type="KEGG" id="bany:112044222"/>
<protein>
    <submittedName>
        <fullName evidence="3">Monocarboxylate transporter 1</fullName>
    </submittedName>
</protein>
<evidence type="ECO:0000313" key="3">
    <source>
        <dbReference type="RefSeq" id="XP_023935750.2"/>
    </source>
</evidence>
<dbReference type="InterPro" id="IPR050327">
    <property type="entry name" value="Proton-linked_MCT"/>
</dbReference>
<dbReference type="RefSeq" id="XP_023935750.2">
    <property type="nucleotide sequence ID" value="XM_024079982.2"/>
</dbReference>
<sequence>MNTEISNGGTKYTEIDKWGYVVCFGTVIIFIAGIGHVNSFGLLYKDFIVETNSSAKSLTTAHGVFSIMLAIGGLTLNVITKRYSLRLGGFVGAVIMSTGSFVTVFISSTNQLPFTFGVLQGVGFGMIVPVCYSTFNQYFVRKRTQVMSLIKAAQGVILIFYPQLLKELLSCYGFRSTLLLISGISLHTFPGVFAMKFFRKTNKNRTANIVSLENGPTDRETVDLLNKNTKQSEINVTVKETMSLTMFGHDILEMLNVKILKDPVFCNICIGQSFVNFSDIIFFVFQPMLLYQYGLSTNQVAACISISAGADVAGRFGLAFISSIVPINIRSLFYVATAFTLVARIVILQVRHFVWLAVITSVLGVLRAWLHVASPLVISQHVTHEAFTGAYALFMLSTGLVNIIFSPIIGLIRDVYQDYIPAFYALSACCLPCLCLWPAEYYILKK</sequence>
<dbReference type="Pfam" id="PF07690">
    <property type="entry name" value="MFS_1"/>
    <property type="match status" value="1"/>
</dbReference>
<dbReference type="GO" id="GO:0008028">
    <property type="term" value="F:monocarboxylic acid transmembrane transporter activity"/>
    <property type="evidence" value="ECO:0007669"/>
    <property type="project" value="TreeGrafter"/>
</dbReference>
<dbReference type="InterPro" id="IPR036259">
    <property type="entry name" value="MFS_trans_sf"/>
</dbReference>
<evidence type="ECO:0000313" key="2">
    <source>
        <dbReference type="Proteomes" id="UP001652582"/>
    </source>
</evidence>
<keyword evidence="1" id="KW-0472">Membrane</keyword>
<dbReference type="GeneID" id="112044222"/>
<gene>
    <name evidence="3" type="primary">LOC112044222</name>
</gene>
<feature type="transmembrane region" description="Helical" evidence="1">
    <location>
        <begin position="419"/>
        <end position="439"/>
    </location>
</feature>
<reference evidence="2" key="1">
    <citation type="submission" date="2025-05" db="UniProtKB">
        <authorList>
            <consortium name="RefSeq"/>
        </authorList>
    </citation>
    <scope>NUCLEOTIDE SEQUENCE [LARGE SCALE GENOMIC DNA]</scope>
</reference>
<feature type="transmembrane region" description="Helical" evidence="1">
    <location>
        <begin position="87"/>
        <end position="106"/>
    </location>
</feature>
<dbReference type="Gene3D" id="1.20.1250.20">
    <property type="entry name" value="MFS general substrate transporter like domains"/>
    <property type="match status" value="2"/>
</dbReference>
<name>A0A6J1MJV8_BICAN</name>
<feature type="transmembrane region" description="Helical" evidence="1">
    <location>
        <begin position="177"/>
        <end position="198"/>
    </location>
</feature>
<dbReference type="InterPro" id="IPR011701">
    <property type="entry name" value="MFS"/>
</dbReference>
<feature type="transmembrane region" description="Helical" evidence="1">
    <location>
        <begin position="264"/>
        <end position="285"/>
    </location>
</feature>
<evidence type="ECO:0000256" key="1">
    <source>
        <dbReference type="SAM" id="Phobius"/>
    </source>
</evidence>
<feature type="transmembrane region" description="Helical" evidence="1">
    <location>
        <begin position="327"/>
        <end position="346"/>
    </location>
</feature>
<keyword evidence="2" id="KW-1185">Reference proteome</keyword>
<dbReference type="Proteomes" id="UP001652582">
    <property type="component" value="Chromosome 1"/>
</dbReference>
<feature type="transmembrane region" description="Helical" evidence="1">
    <location>
        <begin position="20"/>
        <end position="41"/>
    </location>
</feature>
<dbReference type="SUPFAM" id="SSF103473">
    <property type="entry name" value="MFS general substrate transporter"/>
    <property type="match status" value="1"/>
</dbReference>
<feature type="transmembrane region" description="Helical" evidence="1">
    <location>
        <begin position="390"/>
        <end position="412"/>
    </location>
</feature>
<feature type="transmembrane region" description="Helical" evidence="1">
    <location>
        <begin position="112"/>
        <end position="134"/>
    </location>
</feature>
<accession>A0A6J1MJV8</accession>
<dbReference type="PANTHER" id="PTHR11360:SF309">
    <property type="entry name" value="MONOCARBOXYLATE TRANSPORTER 7-LIKE PROTEIN"/>
    <property type="match status" value="1"/>
</dbReference>